<proteinExistence type="predicted"/>
<evidence type="ECO:0000313" key="3">
    <source>
        <dbReference type="EMBL" id="HJC37097.1"/>
    </source>
</evidence>
<organism evidence="3 4">
    <name type="scientific">Candidatus Merdibacter merdavium</name>
    <dbReference type="NCBI Taxonomy" id="2838692"/>
    <lineage>
        <taxon>Bacteria</taxon>
        <taxon>Bacillati</taxon>
        <taxon>Bacillota</taxon>
        <taxon>Erysipelotrichia</taxon>
        <taxon>Erysipelotrichales</taxon>
        <taxon>Erysipelotrichaceae</taxon>
        <taxon>Merdibacter</taxon>
    </lineage>
</organism>
<dbReference type="EMBL" id="DWWM01000053">
    <property type="protein sequence ID" value="HJC37097.1"/>
    <property type="molecule type" value="Genomic_DNA"/>
</dbReference>
<reference evidence="3" key="1">
    <citation type="journal article" date="2021" name="PeerJ">
        <title>Extensive microbial diversity within the chicken gut microbiome revealed by metagenomics and culture.</title>
        <authorList>
            <person name="Gilroy R."/>
            <person name="Ravi A."/>
            <person name="Getino M."/>
            <person name="Pursley I."/>
            <person name="Horton D.L."/>
            <person name="Alikhan N.F."/>
            <person name="Baker D."/>
            <person name="Gharbi K."/>
            <person name="Hall N."/>
            <person name="Watson M."/>
            <person name="Adriaenssens E.M."/>
            <person name="Foster-Nyarko E."/>
            <person name="Jarju S."/>
            <person name="Secka A."/>
            <person name="Antonio M."/>
            <person name="Oren A."/>
            <person name="Chaudhuri R.R."/>
            <person name="La Ragione R."/>
            <person name="Hildebrand F."/>
            <person name="Pallen M.J."/>
        </authorList>
    </citation>
    <scope>NUCLEOTIDE SEQUENCE</scope>
    <source>
        <strain evidence="3">CHK187-11901</strain>
    </source>
</reference>
<dbReference type="InterPro" id="IPR029058">
    <property type="entry name" value="AB_hydrolase_fold"/>
</dbReference>
<dbReference type="GO" id="GO:0016020">
    <property type="term" value="C:membrane"/>
    <property type="evidence" value="ECO:0007669"/>
    <property type="project" value="TreeGrafter"/>
</dbReference>
<evidence type="ECO:0000259" key="2">
    <source>
        <dbReference type="Pfam" id="PF12697"/>
    </source>
</evidence>
<dbReference type="PANTHER" id="PTHR43798:SF31">
    <property type="entry name" value="AB HYDROLASE SUPERFAMILY PROTEIN YCLE"/>
    <property type="match status" value="1"/>
</dbReference>
<dbReference type="InterPro" id="IPR000073">
    <property type="entry name" value="AB_hydrolase_1"/>
</dbReference>
<dbReference type="AlphaFoldDB" id="A0A9D2NRG2"/>
<name>A0A9D2NRG2_9FIRM</name>
<dbReference type="PANTHER" id="PTHR43798">
    <property type="entry name" value="MONOACYLGLYCEROL LIPASE"/>
    <property type="match status" value="1"/>
</dbReference>
<reference evidence="3" key="2">
    <citation type="submission" date="2021-04" db="EMBL/GenBank/DDBJ databases">
        <authorList>
            <person name="Gilroy R."/>
        </authorList>
    </citation>
    <scope>NUCLEOTIDE SEQUENCE</scope>
    <source>
        <strain evidence="3">CHK187-11901</strain>
    </source>
</reference>
<dbReference type="Proteomes" id="UP000823896">
    <property type="component" value="Unassembled WGS sequence"/>
</dbReference>
<dbReference type="Pfam" id="PF12697">
    <property type="entry name" value="Abhydrolase_6"/>
    <property type="match status" value="1"/>
</dbReference>
<feature type="domain" description="AB hydrolase-1" evidence="2">
    <location>
        <begin position="20"/>
        <end position="219"/>
    </location>
</feature>
<dbReference type="GO" id="GO:0016787">
    <property type="term" value="F:hydrolase activity"/>
    <property type="evidence" value="ECO:0007669"/>
    <property type="project" value="UniProtKB-KW"/>
</dbReference>
<protein>
    <submittedName>
        <fullName evidence="3">Alpha/beta hydrolase</fullName>
    </submittedName>
</protein>
<dbReference type="Gene3D" id="3.40.50.1820">
    <property type="entry name" value="alpha/beta hydrolase"/>
    <property type="match status" value="1"/>
</dbReference>
<comment type="caution">
    <text evidence="3">The sequence shown here is derived from an EMBL/GenBank/DDBJ whole genome shotgun (WGS) entry which is preliminary data.</text>
</comment>
<dbReference type="InterPro" id="IPR050266">
    <property type="entry name" value="AB_hydrolase_sf"/>
</dbReference>
<gene>
    <name evidence="3" type="ORF">H9702_08225</name>
</gene>
<dbReference type="PRINTS" id="PR00111">
    <property type="entry name" value="ABHYDROLASE"/>
</dbReference>
<accession>A0A9D2NRG2</accession>
<keyword evidence="1 3" id="KW-0378">Hydrolase</keyword>
<sequence>METFCEVSCHLQRAGQGDGVILLHGWGQDMRMMRLIQNELKSHYRVINLDLPGFGQSEEPDQPWGIEQYAQFIHALAAHEQMEAPILIAHSFGARIAIRYAAMYPVKKMVLSGAAGIRAPLSWQRRASQGWHKLKKKLGMRGSAGSVDYQKASPRMKQVLVRVVNEDLSPYLRQIKCPVLLVWGSEDRETPLWMGRKMEHDIPNARMIVYRGEDHFAYYHQGFRFMKDVCAFLGCDDDLD</sequence>
<evidence type="ECO:0000256" key="1">
    <source>
        <dbReference type="ARBA" id="ARBA00022801"/>
    </source>
</evidence>
<evidence type="ECO:0000313" key="4">
    <source>
        <dbReference type="Proteomes" id="UP000823896"/>
    </source>
</evidence>
<dbReference type="SUPFAM" id="SSF53474">
    <property type="entry name" value="alpha/beta-Hydrolases"/>
    <property type="match status" value="1"/>
</dbReference>